<evidence type="ECO:0000313" key="4">
    <source>
        <dbReference type="Proteomes" id="UP000323011"/>
    </source>
</evidence>
<keyword evidence="4" id="KW-1185">Reference proteome</keyword>
<dbReference type="EMBL" id="VLTM01000051">
    <property type="protein sequence ID" value="KAA0159619.1"/>
    <property type="molecule type" value="Genomic_DNA"/>
</dbReference>
<dbReference type="CDD" id="cd00077">
    <property type="entry name" value="HDc"/>
    <property type="match status" value="1"/>
</dbReference>
<protein>
    <recommendedName>
        <fullName evidence="7">HD/PDEase domain-containing protein</fullName>
    </recommendedName>
</protein>
<reference evidence="4 5" key="1">
    <citation type="submission" date="2019-07" db="EMBL/GenBank/DDBJ databases">
        <title>Genomes of Cafeteria roenbergensis.</title>
        <authorList>
            <person name="Fischer M.G."/>
            <person name="Hackl T."/>
            <person name="Roman M."/>
        </authorList>
    </citation>
    <scope>NUCLEOTIDE SEQUENCE [LARGE SCALE GENOMIC DNA]</scope>
    <source>
        <strain evidence="1 4">BVI</strain>
        <strain evidence="2 6">Cflag</strain>
        <strain evidence="3 5">RCC970-E3</strain>
    </source>
</reference>
<dbReference type="Proteomes" id="UP000324907">
    <property type="component" value="Unassembled WGS sequence"/>
</dbReference>
<dbReference type="Gene3D" id="1.20.58.1910">
    <property type="match status" value="1"/>
</dbReference>
<gene>
    <name evidence="3" type="ORF">FNF28_04076</name>
    <name evidence="1" type="ORF">FNF29_00724</name>
    <name evidence="2" type="ORF">FNF31_04695</name>
</gene>
<name>A0A5A8D3W3_CAFRO</name>
<evidence type="ECO:0000313" key="1">
    <source>
        <dbReference type="EMBL" id="KAA0156613.1"/>
    </source>
</evidence>
<organism evidence="2 6">
    <name type="scientific">Cafeteria roenbergensis</name>
    <name type="common">Marine flagellate</name>
    <dbReference type="NCBI Taxonomy" id="33653"/>
    <lineage>
        <taxon>Eukaryota</taxon>
        <taxon>Sar</taxon>
        <taxon>Stramenopiles</taxon>
        <taxon>Bigyra</taxon>
        <taxon>Opalozoa</taxon>
        <taxon>Bicosoecida</taxon>
        <taxon>Cafeteriaceae</taxon>
        <taxon>Cafeteria</taxon>
    </lineage>
</organism>
<evidence type="ECO:0000313" key="5">
    <source>
        <dbReference type="Proteomes" id="UP000324907"/>
    </source>
</evidence>
<dbReference type="InterPro" id="IPR003607">
    <property type="entry name" value="HD/PDEase_dom"/>
</dbReference>
<dbReference type="OMA" id="GHDWFHI"/>
<dbReference type="Gene3D" id="1.10.472.50">
    <property type="entry name" value="HD-domain/PDEase-like"/>
    <property type="match status" value="1"/>
</dbReference>
<proteinExistence type="predicted"/>
<dbReference type="EMBL" id="VLTL01000062">
    <property type="protein sequence ID" value="KAA0163882.1"/>
    <property type="molecule type" value="Genomic_DNA"/>
</dbReference>
<dbReference type="Proteomes" id="UP000323011">
    <property type="component" value="Unassembled WGS sequence"/>
</dbReference>
<evidence type="ECO:0000313" key="3">
    <source>
        <dbReference type="EMBL" id="KAA0163882.1"/>
    </source>
</evidence>
<evidence type="ECO:0008006" key="7">
    <source>
        <dbReference type="Google" id="ProtNLM"/>
    </source>
</evidence>
<accession>A0A5A8D3W3</accession>
<evidence type="ECO:0000313" key="6">
    <source>
        <dbReference type="Proteomes" id="UP000325113"/>
    </source>
</evidence>
<dbReference type="Proteomes" id="UP000325113">
    <property type="component" value="Unassembled WGS sequence"/>
</dbReference>
<dbReference type="SUPFAM" id="SSF109604">
    <property type="entry name" value="HD-domain/PDEase-like"/>
    <property type="match status" value="1"/>
</dbReference>
<dbReference type="PANTHER" id="PTHR33594">
    <property type="entry name" value="SUPERFAMILY HYDROLASE, PUTATIVE (AFU_ORTHOLOGUE AFUA_1G03035)-RELATED"/>
    <property type="match status" value="1"/>
</dbReference>
<dbReference type="EMBL" id="VLTN01000003">
    <property type="protein sequence ID" value="KAA0156613.1"/>
    <property type="molecule type" value="Genomic_DNA"/>
</dbReference>
<comment type="caution">
    <text evidence="2">The sequence shown here is derived from an EMBL/GenBank/DDBJ whole genome shotgun (WGS) entry which is preliminary data.</text>
</comment>
<sequence length="232" mass="24900">MAASAAVADATIASKCAAFVREELSANDSSHDWFHIDRVRNTAVALAKAEGLDASAQATVELAALLHDLKDWKYSGDEDAGPLAAEAWLVEHGADASLAALVKTVVASVGFKTELGGSSPADALSGADRTIFEVVQDADRLDAIGAVGIARCFTFGGAHDRTIYDPAIKPRIGLSKEEYKLGNPTSLNHFYEKLLTLKDRMKTPSGRAMADARHRHMELFLEQFLAECKGER</sequence>
<dbReference type="AlphaFoldDB" id="A0A5A8D3W3"/>
<evidence type="ECO:0000313" key="2">
    <source>
        <dbReference type="EMBL" id="KAA0159619.1"/>
    </source>
</evidence>
<dbReference type="PANTHER" id="PTHR33594:SF1">
    <property type="entry name" value="HD_PDEASE DOMAIN-CONTAINING PROTEIN"/>
    <property type="match status" value="1"/>
</dbReference>